<dbReference type="Gene3D" id="2.40.170.20">
    <property type="entry name" value="TonB-dependent receptor, beta-barrel domain"/>
    <property type="match status" value="1"/>
</dbReference>
<keyword evidence="3 10" id="KW-0813">Transport</keyword>
<dbReference type="InterPro" id="IPR036942">
    <property type="entry name" value="Beta-barrel_TonB_sf"/>
</dbReference>
<feature type="domain" description="TonB-dependent receptor plug" evidence="15">
    <location>
        <begin position="107"/>
        <end position="205"/>
    </location>
</feature>
<dbReference type="InterPro" id="IPR037066">
    <property type="entry name" value="Plug_dom_sf"/>
</dbReference>
<dbReference type="Pfam" id="PF00593">
    <property type="entry name" value="TonB_dep_Rec_b-barrel"/>
    <property type="match status" value="1"/>
</dbReference>
<dbReference type="Gene3D" id="2.170.130.10">
    <property type="entry name" value="TonB-dependent receptor, plug domain"/>
    <property type="match status" value="1"/>
</dbReference>
<evidence type="ECO:0000256" key="4">
    <source>
        <dbReference type="ARBA" id="ARBA00022452"/>
    </source>
</evidence>
<keyword evidence="6 11" id="KW-0798">TonB box</keyword>
<evidence type="ECO:0000256" key="11">
    <source>
        <dbReference type="RuleBase" id="RU003357"/>
    </source>
</evidence>
<feature type="region of interest" description="Disordered" evidence="12">
    <location>
        <begin position="25"/>
        <end position="70"/>
    </location>
</feature>
<dbReference type="CDD" id="cd01347">
    <property type="entry name" value="ligand_gated_channel"/>
    <property type="match status" value="1"/>
</dbReference>
<keyword evidence="17" id="KW-1185">Reference proteome</keyword>
<evidence type="ECO:0000313" key="16">
    <source>
        <dbReference type="EMBL" id="MCY0386987.1"/>
    </source>
</evidence>
<evidence type="ECO:0000256" key="5">
    <source>
        <dbReference type="ARBA" id="ARBA00022692"/>
    </source>
</evidence>
<evidence type="ECO:0000256" key="12">
    <source>
        <dbReference type="SAM" id="MobiDB-lite"/>
    </source>
</evidence>
<gene>
    <name evidence="16" type="ORF">OVY01_07015</name>
</gene>
<accession>A0ABT3ZKV5</accession>
<dbReference type="PROSITE" id="PS52016">
    <property type="entry name" value="TONB_DEPENDENT_REC_3"/>
    <property type="match status" value="1"/>
</dbReference>
<feature type="signal peptide" evidence="13">
    <location>
        <begin position="1"/>
        <end position="24"/>
    </location>
</feature>
<sequence>MRPLVVMLAIAGMSPMLSWAQANASGNDGGGSATAGARAATTGDTKAVDDASASAPGANPESGATRDARLPVVSVTAQGDDTQPPTERTHAYTIQSTTAGSRIALSPKETPQSVSVLTRQEMDDFQLTDVNDALRHVTGVTVEPYDSYATDFTSRGFHITNLQFDGVGLPLEYTSQYGDIDMALYDRVEVLRGADGLNAETGNPSATVNFIRKRPTYQFQASGNVSYGSWDTKRVDVDISGPLNKAGTVAGRLVAVHQDGDSYTDRLKPSKDIVYGVVDVNITPGTLATAGYSYEHNRLNGATWGGLPFLDASGKQLSYGVGTSLAPSWAFFNTEEQRAFAEVTQQLGERWKWKTSVNYNDIYSYANIFYPYGAFNADGSGINSYTSSYESSNRQLVLDSNVTGKIDLFGRTHDLVFGANFSRSEFTNPSAEGDTDGVPVGYAELLAGTYPKPSFGAATSHINYLDVRRSVYASSRWSLTDRAHLLLGINYTQAASSGNANGAGYDQQSSGSAPYVGVTYDLTRQITAYASFTKIFNPQYQLNIDNQLLGPARGRSAEAGIKGEFFDKRLNTSLTVYRIHQSNIATDAGFNPSTAQDYYSGGNATSQGIEAEIAGQITHDWNVSAGGTILRVTDDSGQSTQLYVPRKSVHVSTTYRIPYFDHKLTVGSSIRWQSATRYVDDGVGTARQGAYTEVDFMARYDVNRHFTITGTLNNAFNKKYWATMEYSYGTYGAPLNGSVNLTWRY</sequence>
<name>A0ABT3ZKV5_9BURK</name>
<comment type="subcellular location">
    <subcellularLocation>
        <location evidence="1 10">Cell outer membrane</location>
        <topology evidence="1 10">Multi-pass membrane protein</topology>
    </subcellularLocation>
</comment>
<dbReference type="PANTHER" id="PTHR32552:SF74">
    <property type="entry name" value="HYDROXAMATE SIDEROPHORE RECEPTOR FHUE"/>
    <property type="match status" value="1"/>
</dbReference>
<comment type="caution">
    <text evidence="16">The sequence shown here is derived from an EMBL/GenBank/DDBJ whole genome shotgun (WGS) entry which is preliminary data.</text>
</comment>
<protein>
    <submittedName>
        <fullName evidence="16">TonB-dependent siderophore receptor</fullName>
    </submittedName>
</protein>
<keyword evidence="8 16" id="KW-0675">Receptor</keyword>
<dbReference type="Proteomes" id="UP001082899">
    <property type="component" value="Unassembled WGS sequence"/>
</dbReference>
<dbReference type="SUPFAM" id="SSF56935">
    <property type="entry name" value="Porins"/>
    <property type="match status" value="1"/>
</dbReference>
<dbReference type="RefSeq" id="WP_267846669.1">
    <property type="nucleotide sequence ID" value="NZ_JAPMXC010000001.1"/>
</dbReference>
<evidence type="ECO:0000256" key="8">
    <source>
        <dbReference type="ARBA" id="ARBA00023170"/>
    </source>
</evidence>
<feature type="chain" id="PRO_5046429313" evidence="13">
    <location>
        <begin position="25"/>
        <end position="745"/>
    </location>
</feature>
<feature type="domain" description="TonB-dependent receptor-like beta-barrel" evidence="14">
    <location>
        <begin position="331"/>
        <end position="714"/>
    </location>
</feature>
<evidence type="ECO:0000259" key="15">
    <source>
        <dbReference type="Pfam" id="PF07715"/>
    </source>
</evidence>
<evidence type="ECO:0000256" key="7">
    <source>
        <dbReference type="ARBA" id="ARBA00023136"/>
    </source>
</evidence>
<dbReference type="EMBL" id="JAPMXC010000001">
    <property type="protein sequence ID" value="MCY0386987.1"/>
    <property type="molecule type" value="Genomic_DNA"/>
</dbReference>
<keyword evidence="4 10" id="KW-1134">Transmembrane beta strand</keyword>
<organism evidence="16 17">
    <name type="scientific">Robbsia betulipollinis</name>
    <dbReference type="NCBI Taxonomy" id="2981849"/>
    <lineage>
        <taxon>Bacteria</taxon>
        <taxon>Pseudomonadati</taxon>
        <taxon>Pseudomonadota</taxon>
        <taxon>Betaproteobacteria</taxon>
        <taxon>Burkholderiales</taxon>
        <taxon>Burkholderiaceae</taxon>
        <taxon>Robbsia</taxon>
    </lineage>
</organism>
<dbReference type="Pfam" id="PF07715">
    <property type="entry name" value="Plug"/>
    <property type="match status" value="1"/>
</dbReference>
<evidence type="ECO:0000256" key="3">
    <source>
        <dbReference type="ARBA" id="ARBA00022448"/>
    </source>
</evidence>
<dbReference type="InterPro" id="IPR012910">
    <property type="entry name" value="Plug_dom"/>
</dbReference>
<evidence type="ECO:0000256" key="1">
    <source>
        <dbReference type="ARBA" id="ARBA00004571"/>
    </source>
</evidence>
<comment type="similarity">
    <text evidence="2 10 11">Belongs to the TonB-dependent receptor family.</text>
</comment>
<keyword evidence="13" id="KW-0732">Signal</keyword>
<keyword evidence="9 10" id="KW-0998">Cell outer membrane</keyword>
<evidence type="ECO:0000259" key="14">
    <source>
        <dbReference type="Pfam" id="PF00593"/>
    </source>
</evidence>
<evidence type="ECO:0000256" key="10">
    <source>
        <dbReference type="PROSITE-ProRule" id="PRU01360"/>
    </source>
</evidence>
<dbReference type="PANTHER" id="PTHR32552">
    <property type="entry name" value="FERRICHROME IRON RECEPTOR-RELATED"/>
    <property type="match status" value="1"/>
</dbReference>
<evidence type="ECO:0000256" key="13">
    <source>
        <dbReference type="SAM" id="SignalP"/>
    </source>
</evidence>
<dbReference type="InterPro" id="IPR000531">
    <property type="entry name" value="Beta-barrel_TonB"/>
</dbReference>
<feature type="compositionally biased region" description="Low complexity" evidence="12">
    <location>
        <begin position="34"/>
        <end position="45"/>
    </location>
</feature>
<keyword evidence="5 10" id="KW-0812">Transmembrane</keyword>
<evidence type="ECO:0000256" key="9">
    <source>
        <dbReference type="ARBA" id="ARBA00023237"/>
    </source>
</evidence>
<dbReference type="InterPro" id="IPR010105">
    <property type="entry name" value="TonB_sidphr_rcpt"/>
</dbReference>
<evidence type="ECO:0000313" key="17">
    <source>
        <dbReference type="Proteomes" id="UP001082899"/>
    </source>
</evidence>
<reference evidence="16" key="1">
    <citation type="submission" date="2022-11" db="EMBL/GenBank/DDBJ databases">
        <title>Robbsia betulipollinis sp. nov., isolated from pollen of birch (Betula pendula).</title>
        <authorList>
            <person name="Shi H."/>
            <person name="Ambika Manirajan B."/>
            <person name="Ratering S."/>
            <person name="Geissler-Plaum R."/>
            <person name="Schnell S."/>
        </authorList>
    </citation>
    <scope>NUCLEOTIDE SEQUENCE</scope>
    <source>
        <strain evidence="16">Bb-Pol-6</strain>
    </source>
</reference>
<keyword evidence="7 10" id="KW-0472">Membrane</keyword>
<proteinExistence type="inferred from homology"/>
<dbReference type="InterPro" id="IPR039426">
    <property type="entry name" value="TonB-dep_rcpt-like"/>
</dbReference>
<evidence type="ECO:0000256" key="6">
    <source>
        <dbReference type="ARBA" id="ARBA00023077"/>
    </source>
</evidence>
<dbReference type="NCBIfam" id="TIGR01783">
    <property type="entry name" value="TonB-siderophor"/>
    <property type="match status" value="1"/>
</dbReference>
<evidence type="ECO:0000256" key="2">
    <source>
        <dbReference type="ARBA" id="ARBA00009810"/>
    </source>
</evidence>